<evidence type="ECO:0000313" key="1">
    <source>
        <dbReference type="EMBL" id="SUY77124.1"/>
    </source>
</evidence>
<dbReference type="EMBL" id="UFXL01000001">
    <property type="protein sequence ID" value="SUY77124.1"/>
    <property type="molecule type" value="Genomic_DNA"/>
</dbReference>
<accession>A0A8B4S206</accession>
<evidence type="ECO:0000313" key="2">
    <source>
        <dbReference type="Proteomes" id="UP000255070"/>
    </source>
</evidence>
<proteinExistence type="predicted"/>
<comment type="caution">
    <text evidence="1">The sequence shown here is derived from an EMBL/GenBank/DDBJ whole genome shotgun (WGS) entry which is preliminary data.</text>
</comment>
<organism evidence="1 2">
    <name type="scientific">Comamonas testosteroni</name>
    <name type="common">Pseudomonas testosteroni</name>
    <dbReference type="NCBI Taxonomy" id="285"/>
    <lineage>
        <taxon>Bacteria</taxon>
        <taxon>Pseudomonadati</taxon>
        <taxon>Pseudomonadota</taxon>
        <taxon>Betaproteobacteria</taxon>
        <taxon>Burkholderiales</taxon>
        <taxon>Comamonadaceae</taxon>
        <taxon>Comamonas</taxon>
    </lineage>
</organism>
<dbReference type="AlphaFoldDB" id="A0A8B4S206"/>
<reference evidence="1 2" key="1">
    <citation type="submission" date="2018-06" db="EMBL/GenBank/DDBJ databases">
        <authorList>
            <consortium name="Pathogen Informatics"/>
            <person name="Doyle S."/>
        </authorList>
    </citation>
    <scope>NUCLEOTIDE SEQUENCE [LARGE SCALE GENOMIC DNA]</scope>
    <source>
        <strain evidence="1 2">NCTC10698</strain>
    </source>
</reference>
<keyword evidence="2" id="KW-1185">Reference proteome</keyword>
<gene>
    <name evidence="1" type="ORF">NCTC10698_02014</name>
</gene>
<dbReference type="Proteomes" id="UP000255070">
    <property type="component" value="Unassembled WGS sequence"/>
</dbReference>
<protein>
    <submittedName>
        <fullName evidence="1">Uncharacterized protein</fullName>
    </submittedName>
</protein>
<sequence length="439" mass="46731">MTLQAIKYGAAANDGTGDSLREAMRKTQQNFEYLDQGKVDKVAGMGLSSNNFTNDERVKLANIQAAATKNLADAVLLERSNHTGGFNGFGTAYLMRNHDALPLTAPPSAYFGKGSFVGFAMGVEVGIPDLSYGIGRVDAHWADASGGYGVMRSFEGWGSRRFSSYALDANTWSPWLEITNRANLTGTQTLSTISDAGNAAARTVMTSQLDVTDSRLMAVGAFGLGKLSGVSGVNLDNYSYFPTGTSFQYHNGASNGPYPDFYGYVTVEKVDNLYLIQTAKATTTGVAYRRVVVNGVKGAWMLVIDTQSAVGTISTGSILETGTNANGTYTKFADGTLICTYRRAWDENVPAGYATGPSYNFAATFVGNPTISINAGFYSEIGATGDQIYAALYGYGAGNLAYSILNTGQKPSLTYPTESIGTFAAKSYRVEATAIGRWK</sequence>
<name>A0A8B4S206_COMTE</name>